<gene>
    <name evidence="2" type="ORF">BJ983_004613</name>
</gene>
<evidence type="ECO:0000259" key="1">
    <source>
        <dbReference type="Pfam" id="PF11716"/>
    </source>
</evidence>
<dbReference type="EMBL" id="JACCBN010000001">
    <property type="protein sequence ID" value="NYD38511.1"/>
    <property type="molecule type" value="Genomic_DNA"/>
</dbReference>
<dbReference type="Gene3D" id="1.20.120.450">
    <property type="entry name" value="dinb family like domain"/>
    <property type="match status" value="1"/>
</dbReference>
<dbReference type="NCBIfam" id="TIGR03086">
    <property type="entry name" value="TIGR03086 family metal-binding protein"/>
    <property type="match status" value="1"/>
</dbReference>
<dbReference type="RefSeq" id="WP_179795942.1">
    <property type="nucleotide sequence ID" value="NZ_BAABHP010000029.1"/>
</dbReference>
<dbReference type="SUPFAM" id="SSF109854">
    <property type="entry name" value="DinB/YfiT-like putative metalloenzymes"/>
    <property type="match status" value="1"/>
</dbReference>
<dbReference type="AlphaFoldDB" id="A0A7Y9J7Y5"/>
<dbReference type="Pfam" id="PF11716">
    <property type="entry name" value="MDMPI_N"/>
    <property type="match status" value="1"/>
</dbReference>
<dbReference type="InterPro" id="IPR017517">
    <property type="entry name" value="Maleyloyr_isom"/>
</dbReference>
<evidence type="ECO:0000313" key="3">
    <source>
        <dbReference type="Proteomes" id="UP000535890"/>
    </source>
</evidence>
<dbReference type="InterPro" id="IPR017520">
    <property type="entry name" value="CHP03086"/>
</dbReference>
<dbReference type="Proteomes" id="UP000535890">
    <property type="component" value="Unassembled WGS sequence"/>
</dbReference>
<dbReference type="NCBIfam" id="TIGR03083">
    <property type="entry name" value="maleylpyruvate isomerase family mycothiol-dependent enzyme"/>
    <property type="match status" value="1"/>
</dbReference>
<accession>A0A7Y9J7Y5</accession>
<name>A0A7Y9J7Y5_9PSEU</name>
<reference evidence="2 3" key="1">
    <citation type="submission" date="2020-07" db="EMBL/GenBank/DDBJ databases">
        <title>Sequencing the genomes of 1000 actinobacteria strains.</title>
        <authorList>
            <person name="Klenk H.-P."/>
        </authorList>
    </citation>
    <scope>NUCLEOTIDE SEQUENCE [LARGE SCALE GENOMIC DNA]</scope>
    <source>
        <strain evidence="2 3">DSM 45772</strain>
    </source>
</reference>
<evidence type="ECO:0000313" key="2">
    <source>
        <dbReference type="EMBL" id="NYD38511.1"/>
    </source>
</evidence>
<dbReference type="InterPro" id="IPR034660">
    <property type="entry name" value="DinB/YfiT-like"/>
</dbReference>
<feature type="domain" description="Mycothiol-dependent maleylpyruvate isomerase metal-binding" evidence="1">
    <location>
        <begin position="9"/>
        <end position="127"/>
    </location>
</feature>
<keyword evidence="3" id="KW-1185">Reference proteome</keyword>
<comment type="caution">
    <text evidence="2">The sequence shown here is derived from an EMBL/GenBank/DDBJ whole genome shotgun (WGS) entry which is preliminary data.</text>
</comment>
<dbReference type="GO" id="GO:0046872">
    <property type="term" value="F:metal ion binding"/>
    <property type="evidence" value="ECO:0007669"/>
    <property type="project" value="InterPro"/>
</dbReference>
<organism evidence="2 3">
    <name type="scientific">Actinomycetospora corticicola</name>
    <dbReference type="NCBI Taxonomy" id="663602"/>
    <lineage>
        <taxon>Bacteria</taxon>
        <taxon>Bacillati</taxon>
        <taxon>Actinomycetota</taxon>
        <taxon>Actinomycetes</taxon>
        <taxon>Pseudonocardiales</taxon>
        <taxon>Pseudonocardiaceae</taxon>
        <taxon>Actinomycetospora</taxon>
    </lineage>
</organism>
<sequence>MSDAAQQYRETAGRFGELVAGVPDAATWERRSPVPEWTARDVVRHLVEWFPPFLAGGTGIDLPSGPPVDEDPEGAWRAMSDGVQALLDDPASADKELVNPYIGTVPLPEAVSRFFTTDVFMHSWDLARATGQDAGLDPDRCAAILEGMTPMDEMLRASGQFGPKVEIDPDADAVSRLMAFIGRDPRRS</sequence>
<dbReference type="InterPro" id="IPR024344">
    <property type="entry name" value="MDMPI_metal-binding"/>
</dbReference>
<protein>
    <submittedName>
        <fullName evidence="2">Uncharacterized protein (TIGR03086 family)</fullName>
    </submittedName>
</protein>
<proteinExistence type="predicted"/>